<evidence type="ECO:0000256" key="7">
    <source>
        <dbReference type="SAM" id="MobiDB-lite"/>
    </source>
</evidence>
<accession>A0A1E3P2A3</accession>
<evidence type="ECO:0000256" key="6">
    <source>
        <dbReference type="ARBA" id="ARBA00035132"/>
    </source>
</evidence>
<evidence type="ECO:0000256" key="4">
    <source>
        <dbReference type="ARBA" id="ARBA00023128"/>
    </source>
</evidence>
<comment type="subcellular location">
    <subcellularLocation>
        <location evidence="1">Mitochondrion</location>
    </subcellularLocation>
</comment>
<organism evidence="8 9">
    <name type="scientific">Wickerhamomyces anomalus (strain ATCC 58044 / CBS 1984 / NCYC 433 / NRRL Y-366-8)</name>
    <name type="common">Yeast</name>
    <name type="synonym">Hansenula anomala</name>
    <dbReference type="NCBI Taxonomy" id="683960"/>
    <lineage>
        <taxon>Eukaryota</taxon>
        <taxon>Fungi</taxon>
        <taxon>Dikarya</taxon>
        <taxon>Ascomycota</taxon>
        <taxon>Saccharomycotina</taxon>
        <taxon>Saccharomycetes</taxon>
        <taxon>Phaffomycetales</taxon>
        <taxon>Wickerhamomycetaceae</taxon>
        <taxon>Wickerhamomyces</taxon>
    </lineage>
</organism>
<evidence type="ECO:0000256" key="1">
    <source>
        <dbReference type="ARBA" id="ARBA00004173"/>
    </source>
</evidence>
<dbReference type="AlphaFoldDB" id="A0A1E3P2A3"/>
<reference evidence="8 9" key="1">
    <citation type="journal article" date="2016" name="Proc. Natl. Acad. Sci. U.S.A.">
        <title>Comparative genomics of biotechnologically important yeasts.</title>
        <authorList>
            <person name="Riley R."/>
            <person name="Haridas S."/>
            <person name="Wolfe K.H."/>
            <person name="Lopes M.R."/>
            <person name="Hittinger C.T."/>
            <person name="Goeker M."/>
            <person name="Salamov A.A."/>
            <person name="Wisecaver J.H."/>
            <person name="Long T.M."/>
            <person name="Calvey C.H."/>
            <person name="Aerts A.L."/>
            <person name="Barry K.W."/>
            <person name="Choi C."/>
            <person name="Clum A."/>
            <person name="Coughlan A.Y."/>
            <person name="Deshpande S."/>
            <person name="Douglass A.P."/>
            <person name="Hanson S.J."/>
            <person name="Klenk H.-P."/>
            <person name="LaButti K.M."/>
            <person name="Lapidus A."/>
            <person name="Lindquist E.A."/>
            <person name="Lipzen A.M."/>
            <person name="Meier-Kolthoff J.P."/>
            <person name="Ohm R.A."/>
            <person name="Otillar R.P."/>
            <person name="Pangilinan J.L."/>
            <person name="Peng Y."/>
            <person name="Rokas A."/>
            <person name="Rosa C.A."/>
            <person name="Scheuner C."/>
            <person name="Sibirny A.A."/>
            <person name="Slot J.C."/>
            <person name="Stielow J.B."/>
            <person name="Sun H."/>
            <person name="Kurtzman C.P."/>
            <person name="Blackwell M."/>
            <person name="Grigoriev I.V."/>
            <person name="Jeffries T.W."/>
        </authorList>
    </citation>
    <scope>NUCLEOTIDE SEQUENCE [LARGE SCALE GENOMIC DNA]</scope>
    <source>
        <strain evidence="9">ATCC 58044 / CBS 1984 / NCYC 433 / NRRL Y-366-8</strain>
    </source>
</reference>
<sequence>MSSFLPPKSRLLELTKLRCNIFNENFNPLNIRTGSKILTQRLKGENIKRYYGNPDMIRFKELRSLYPTIDWVDPAEVYRLKINQSRKRRGKGAPKKKKEKGGDKKKKK</sequence>
<evidence type="ECO:0000256" key="3">
    <source>
        <dbReference type="ARBA" id="ARBA00022980"/>
    </source>
</evidence>
<name>A0A1E3P2A3_WICAA</name>
<keyword evidence="3" id="KW-0689">Ribosomal protein</keyword>
<dbReference type="Pfam" id="PF08293">
    <property type="entry name" value="MRP-S33"/>
    <property type="match status" value="1"/>
</dbReference>
<proteinExistence type="inferred from homology"/>
<evidence type="ECO:0000256" key="5">
    <source>
        <dbReference type="ARBA" id="ARBA00023274"/>
    </source>
</evidence>
<dbReference type="InterPro" id="IPR013219">
    <property type="entry name" value="Ribosomal_mS33"/>
</dbReference>
<feature type="region of interest" description="Disordered" evidence="7">
    <location>
        <begin position="82"/>
        <end position="108"/>
    </location>
</feature>
<dbReference type="PANTHER" id="PTHR13362">
    <property type="entry name" value="MITOCHONDRIAL RIBOSOMAL PROTEIN S33"/>
    <property type="match status" value="1"/>
</dbReference>
<keyword evidence="5" id="KW-0687">Ribonucleoprotein</keyword>
<comment type="similarity">
    <text evidence="2">Belongs to the mitochondrion-specific ribosomal protein mS33 family.</text>
</comment>
<dbReference type="PANTHER" id="PTHR13362:SF2">
    <property type="entry name" value="SMALL RIBOSOMAL SUBUNIT PROTEIN MS33"/>
    <property type="match status" value="1"/>
</dbReference>
<dbReference type="OrthoDB" id="2257454at2759"/>
<dbReference type="EMBL" id="KV454211">
    <property type="protein sequence ID" value="ODQ59027.1"/>
    <property type="molecule type" value="Genomic_DNA"/>
</dbReference>
<gene>
    <name evidence="8" type="ORF">WICANDRAFT_63527</name>
</gene>
<evidence type="ECO:0000313" key="8">
    <source>
        <dbReference type="EMBL" id="ODQ59027.1"/>
    </source>
</evidence>
<dbReference type="GeneID" id="30200811"/>
<evidence type="ECO:0000313" key="9">
    <source>
        <dbReference type="Proteomes" id="UP000094112"/>
    </source>
</evidence>
<keyword evidence="4" id="KW-0496">Mitochondrion</keyword>
<dbReference type="RefSeq" id="XP_019038234.1">
    <property type="nucleotide sequence ID" value="XM_019183565.1"/>
</dbReference>
<dbReference type="Proteomes" id="UP000094112">
    <property type="component" value="Unassembled WGS sequence"/>
</dbReference>
<feature type="compositionally biased region" description="Basic residues" evidence="7">
    <location>
        <begin position="84"/>
        <end position="108"/>
    </location>
</feature>
<evidence type="ECO:0000256" key="2">
    <source>
        <dbReference type="ARBA" id="ARBA00008970"/>
    </source>
</evidence>
<dbReference type="GO" id="GO:0003735">
    <property type="term" value="F:structural constituent of ribosome"/>
    <property type="evidence" value="ECO:0007669"/>
    <property type="project" value="EnsemblFungi"/>
</dbReference>
<protein>
    <recommendedName>
        <fullName evidence="6">Small ribosomal subunit protein mS33</fullName>
    </recommendedName>
</protein>
<keyword evidence="9" id="KW-1185">Reference proteome</keyword>
<dbReference type="STRING" id="683960.A0A1E3P2A3"/>
<dbReference type="GO" id="GO:0005763">
    <property type="term" value="C:mitochondrial small ribosomal subunit"/>
    <property type="evidence" value="ECO:0007669"/>
    <property type="project" value="EnsemblFungi"/>
</dbReference>